<feature type="transmembrane region" description="Helical" evidence="2">
    <location>
        <begin position="461"/>
        <end position="480"/>
    </location>
</feature>
<sequence length="837" mass="94942">MKAVRLHFSGAGKKYWHKAFLLGLGLSFLFFLPFLIYDGGLFLYYGDFNVQQITFYQMIHDSILGGNMGWSHTTDLGANIIGSYTFYLLGSPFFWITLLFPSQAVPYLMAPLLMLKFACASLTGYIFLRRYVRNKNFAVIGGILYAFSGFSVYNIFFNHFHEAIVIFPLLLAAVDEYMDNKRRGVLGLAVFASCIFNYYFFAGQVVFVLIYWLVRLLSGSYKISLRDFLRMAFEVVAGFAATAFLLFPTVLAVIQNPRVDNAPNGWGALLYSSNQRYMHILESFFFPPDIPARPNFTPDSNAKWASVAAWLPLFSMTGVVAFLQTKKYTNWLKRLLWILFLMAFVPILNSLFQLLNAAYYARWFYMLTLMLVLATVVSLETFKTDWRRALTWTGGITVAILVAIGFMPNTITADSGESVTTYGLMQYPDRFWAYGAIALVSLGVLALLLKMMRRNRKRFIRCTYVALGIISVVYSSYLLVLGKTQGYSSHDFILPYVLNKGSQISLPDQDSVRSDFYQTMDNLAMFWQVPTIQAFHSIVPGSIMEFYPSIGVTRDVGSRPETDVYGLRSFTSTRYLFDYLYDGDSFVDAQGNTAMPGWEYYGTQNGFSIWENQFCIPMGFTYDKFITEEQYYNCTESRRHLLLLKAMVLEPSQMAKYADVTGSVAYEGDFTYTEEAYKQDCLQRRQTVCTDFQYDNTGFRANIDLTGKESQLVFFSVPYEAGWSACVNGQQVEVEKVNIGFMAVKVPGGMKSEICFYYETPGLKAGLLVTGAAVLVFAAYLLFFRGKWEKKKTAAISLRVCKRFKATTVKIKQNNSAGHLPPTDSGSAEKERGGKME</sequence>
<dbReference type="Pfam" id="PF09586">
    <property type="entry name" value="YfhO"/>
    <property type="match status" value="2"/>
</dbReference>
<feature type="transmembrane region" description="Helical" evidence="2">
    <location>
        <begin position="389"/>
        <end position="411"/>
    </location>
</feature>
<feature type="transmembrane region" description="Helical" evidence="2">
    <location>
        <begin position="104"/>
        <end position="128"/>
    </location>
</feature>
<feature type="transmembrane region" description="Helical" evidence="2">
    <location>
        <begin position="335"/>
        <end position="357"/>
    </location>
</feature>
<name>A0A9D0ZHL5_9FIRM</name>
<feature type="transmembrane region" description="Helical" evidence="2">
    <location>
        <begin position="20"/>
        <end position="45"/>
    </location>
</feature>
<proteinExistence type="predicted"/>
<dbReference type="PANTHER" id="PTHR38454">
    <property type="entry name" value="INTEGRAL MEMBRANE PROTEIN-RELATED"/>
    <property type="match status" value="1"/>
</dbReference>
<protein>
    <submittedName>
        <fullName evidence="3">YfhO family protein</fullName>
    </submittedName>
</protein>
<keyword evidence="2" id="KW-1133">Transmembrane helix</keyword>
<evidence type="ECO:0000256" key="2">
    <source>
        <dbReference type="SAM" id="Phobius"/>
    </source>
</evidence>
<feature type="transmembrane region" description="Helical" evidence="2">
    <location>
        <begin position="185"/>
        <end position="214"/>
    </location>
</feature>
<reference evidence="3" key="2">
    <citation type="journal article" date="2021" name="PeerJ">
        <title>Extensive microbial diversity within the chicken gut microbiome revealed by metagenomics and culture.</title>
        <authorList>
            <person name="Gilroy R."/>
            <person name="Ravi A."/>
            <person name="Getino M."/>
            <person name="Pursley I."/>
            <person name="Horton D.L."/>
            <person name="Alikhan N.F."/>
            <person name="Baker D."/>
            <person name="Gharbi K."/>
            <person name="Hall N."/>
            <person name="Watson M."/>
            <person name="Adriaenssens E.M."/>
            <person name="Foster-Nyarko E."/>
            <person name="Jarju S."/>
            <person name="Secka A."/>
            <person name="Antonio M."/>
            <person name="Oren A."/>
            <person name="Chaudhuri R.R."/>
            <person name="La Ragione R."/>
            <person name="Hildebrand F."/>
            <person name="Pallen M.J."/>
        </authorList>
    </citation>
    <scope>NUCLEOTIDE SEQUENCE</scope>
    <source>
        <strain evidence="3">ChiSjej1B19-3389</strain>
    </source>
</reference>
<dbReference type="EMBL" id="DVFW01000024">
    <property type="protein sequence ID" value="HIQ80578.1"/>
    <property type="molecule type" value="Genomic_DNA"/>
</dbReference>
<feature type="compositionally biased region" description="Basic and acidic residues" evidence="1">
    <location>
        <begin position="827"/>
        <end position="837"/>
    </location>
</feature>
<evidence type="ECO:0000313" key="3">
    <source>
        <dbReference type="EMBL" id="HIQ80578.1"/>
    </source>
</evidence>
<feature type="transmembrane region" description="Helical" evidence="2">
    <location>
        <begin position="304"/>
        <end position="323"/>
    </location>
</feature>
<evidence type="ECO:0000256" key="1">
    <source>
        <dbReference type="SAM" id="MobiDB-lite"/>
    </source>
</evidence>
<dbReference type="Proteomes" id="UP000886787">
    <property type="component" value="Unassembled WGS sequence"/>
</dbReference>
<feature type="transmembrane region" description="Helical" evidence="2">
    <location>
        <begin position="235"/>
        <end position="254"/>
    </location>
</feature>
<organism evidence="3 4">
    <name type="scientific">Candidatus Scatavimonas merdigallinarum</name>
    <dbReference type="NCBI Taxonomy" id="2840914"/>
    <lineage>
        <taxon>Bacteria</taxon>
        <taxon>Bacillati</taxon>
        <taxon>Bacillota</taxon>
        <taxon>Clostridia</taxon>
        <taxon>Eubacteriales</taxon>
        <taxon>Oscillospiraceae</taxon>
        <taxon>Oscillospiraceae incertae sedis</taxon>
        <taxon>Candidatus Scatavimonas</taxon>
    </lineage>
</organism>
<feature type="transmembrane region" description="Helical" evidence="2">
    <location>
        <begin position="137"/>
        <end position="156"/>
    </location>
</feature>
<accession>A0A9D0ZHL5</accession>
<feature type="transmembrane region" description="Helical" evidence="2">
    <location>
        <begin position="765"/>
        <end position="783"/>
    </location>
</feature>
<feature type="region of interest" description="Disordered" evidence="1">
    <location>
        <begin position="814"/>
        <end position="837"/>
    </location>
</feature>
<evidence type="ECO:0000313" key="4">
    <source>
        <dbReference type="Proteomes" id="UP000886787"/>
    </source>
</evidence>
<feature type="transmembrane region" description="Helical" evidence="2">
    <location>
        <begin position="363"/>
        <end position="382"/>
    </location>
</feature>
<dbReference type="PANTHER" id="PTHR38454:SF1">
    <property type="entry name" value="INTEGRAL MEMBRANE PROTEIN"/>
    <property type="match status" value="1"/>
</dbReference>
<feature type="transmembrane region" description="Helical" evidence="2">
    <location>
        <begin position="431"/>
        <end position="449"/>
    </location>
</feature>
<reference evidence="3" key="1">
    <citation type="submission" date="2020-10" db="EMBL/GenBank/DDBJ databases">
        <authorList>
            <person name="Gilroy R."/>
        </authorList>
    </citation>
    <scope>NUCLEOTIDE SEQUENCE</scope>
    <source>
        <strain evidence="3">ChiSjej1B19-3389</strain>
    </source>
</reference>
<dbReference type="AlphaFoldDB" id="A0A9D0ZHL5"/>
<keyword evidence="2" id="KW-0472">Membrane</keyword>
<dbReference type="InterPro" id="IPR018580">
    <property type="entry name" value="Uncharacterised_YfhO"/>
</dbReference>
<gene>
    <name evidence="3" type="ORF">IAD32_04745</name>
</gene>
<keyword evidence="2" id="KW-0812">Transmembrane</keyword>
<comment type="caution">
    <text evidence="3">The sequence shown here is derived from an EMBL/GenBank/DDBJ whole genome shotgun (WGS) entry which is preliminary data.</text>
</comment>